<evidence type="ECO:0000313" key="3">
    <source>
        <dbReference type="Proteomes" id="UP000252519"/>
    </source>
</evidence>
<dbReference type="InterPro" id="IPR014044">
    <property type="entry name" value="CAP_dom"/>
</dbReference>
<dbReference type="Proteomes" id="UP000252519">
    <property type="component" value="Unassembled WGS sequence"/>
</dbReference>
<dbReference type="InterPro" id="IPR001283">
    <property type="entry name" value="CRISP-related"/>
</dbReference>
<dbReference type="GO" id="GO:0005576">
    <property type="term" value="C:extracellular region"/>
    <property type="evidence" value="ECO:0007669"/>
    <property type="project" value="InterPro"/>
</dbReference>
<sequence length="271" mass="30230">SFSRPRIGHSHLRPQWLVNDTFTYFSGYFTGEVLWETGKACSKPADCTTYKSTRCEDGLCVKAFEKPDTGESRQCSGADGMTDAVRNKFLNMNNEYRSLVALGKAADKLGGFAPRAARMPKMKYECALEAIAMKHAKKCVYQHSADSTRPGIGENIFRVSIPNFDKTRAAQMASELWFGELKKFGVGQENKFTAKIRNRPKMPIGHYTQMVWDTTRTLGCAVVGCPQAGMTFAVCNYKPAGNYRDRLIYEKGNACSKCPHGSRCEQGLCVY</sequence>
<dbReference type="EMBL" id="JOJR01001197">
    <property type="protein sequence ID" value="RCN31886.1"/>
    <property type="molecule type" value="Genomic_DNA"/>
</dbReference>
<comment type="caution">
    <text evidence="2">The sequence shown here is derived from an EMBL/GenBank/DDBJ whole genome shotgun (WGS) entry which is preliminary data.</text>
</comment>
<feature type="non-terminal residue" evidence="2">
    <location>
        <position position="1"/>
    </location>
</feature>
<organism evidence="2 3">
    <name type="scientific">Ancylostoma caninum</name>
    <name type="common">Dog hookworm</name>
    <dbReference type="NCBI Taxonomy" id="29170"/>
    <lineage>
        <taxon>Eukaryota</taxon>
        <taxon>Metazoa</taxon>
        <taxon>Ecdysozoa</taxon>
        <taxon>Nematoda</taxon>
        <taxon>Chromadorea</taxon>
        <taxon>Rhabditida</taxon>
        <taxon>Rhabditina</taxon>
        <taxon>Rhabditomorpha</taxon>
        <taxon>Strongyloidea</taxon>
        <taxon>Ancylostomatidae</taxon>
        <taxon>Ancylostomatinae</taxon>
        <taxon>Ancylostoma</taxon>
    </lineage>
</organism>
<dbReference type="Pfam" id="PF00188">
    <property type="entry name" value="CAP"/>
    <property type="match status" value="1"/>
</dbReference>
<evidence type="ECO:0000259" key="1">
    <source>
        <dbReference type="SMART" id="SM00198"/>
    </source>
</evidence>
<dbReference type="SUPFAM" id="SSF55797">
    <property type="entry name" value="PR-1-like"/>
    <property type="match status" value="1"/>
</dbReference>
<dbReference type="SMART" id="SM00198">
    <property type="entry name" value="SCP"/>
    <property type="match status" value="1"/>
</dbReference>
<dbReference type="PANTHER" id="PTHR10334">
    <property type="entry name" value="CYSTEINE-RICH SECRETORY PROTEIN-RELATED"/>
    <property type="match status" value="1"/>
</dbReference>
<evidence type="ECO:0000313" key="2">
    <source>
        <dbReference type="EMBL" id="RCN31886.1"/>
    </source>
</evidence>
<dbReference type="OrthoDB" id="5877551at2759"/>
<keyword evidence="3" id="KW-1185">Reference proteome</keyword>
<dbReference type="InterPro" id="IPR018244">
    <property type="entry name" value="Allrgn_V5/Tpx1_CS"/>
</dbReference>
<dbReference type="PRINTS" id="PR00837">
    <property type="entry name" value="V5TPXLIKE"/>
</dbReference>
<dbReference type="PRINTS" id="PR00838">
    <property type="entry name" value="V5ALLERGEN"/>
</dbReference>
<reference evidence="2 3" key="1">
    <citation type="submission" date="2014-10" db="EMBL/GenBank/DDBJ databases">
        <title>Draft genome of the hookworm Ancylostoma caninum.</title>
        <authorList>
            <person name="Mitreva M."/>
        </authorList>
    </citation>
    <scope>NUCLEOTIDE SEQUENCE [LARGE SCALE GENOMIC DNA]</scope>
    <source>
        <strain evidence="2 3">Baltimore</strain>
    </source>
</reference>
<dbReference type="Gene3D" id="3.40.33.10">
    <property type="entry name" value="CAP"/>
    <property type="match status" value="2"/>
</dbReference>
<dbReference type="CDD" id="cd05380">
    <property type="entry name" value="CAP_euk"/>
    <property type="match status" value="1"/>
</dbReference>
<proteinExistence type="predicted"/>
<dbReference type="InterPro" id="IPR002413">
    <property type="entry name" value="V5_allergen-like"/>
</dbReference>
<dbReference type="InterPro" id="IPR035940">
    <property type="entry name" value="CAP_sf"/>
</dbReference>
<accession>A0A368FIA7</accession>
<gene>
    <name evidence="2" type="ORF">ANCCAN_22315</name>
</gene>
<feature type="domain" description="SCP" evidence="1">
    <location>
        <begin position="84"/>
        <end position="245"/>
    </location>
</feature>
<name>A0A368FIA7_ANCCA</name>
<dbReference type="AlphaFoldDB" id="A0A368FIA7"/>
<dbReference type="STRING" id="29170.A0A368FIA7"/>
<dbReference type="PROSITE" id="PS01009">
    <property type="entry name" value="CRISP_1"/>
    <property type="match status" value="1"/>
</dbReference>
<protein>
    <submittedName>
        <fullName evidence="2">SCP-like protein</fullName>
    </submittedName>
</protein>